<evidence type="ECO:0000256" key="1">
    <source>
        <dbReference type="ARBA" id="ARBA00001917"/>
    </source>
</evidence>
<dbReference type="InterPro" id="IPR044152">
    <property type="entry name" value="YqjM-like"/>
</dbReference>
<keyword evidence="2" id="KW-0285">Flavoprotein</keyword>
<keyword evidence="3" id="KW-0288">FMN</keyword>
<proteinExistence type="predicted"/>
<dbReference type="AlphaFoldDB" id="A0A381TG48"/>
<dbReference type="InterPro" id="IPR001155">
    <property type="entry name" value="OxRdtase_FMN_N"/>
</dbReference>
<evidence type="ECO:0000313" key="7">
    <source>
        <dbReference type="EMBL" id="SVA14789.1"/>
    </source>
</evidence>
<dbReference type="PANTHER" id="PTHR43303:SF4">
    <property type="entry name" value="NADPH DEHYDROGENASE C23G7.10C-RELATED"/>
    <property type="match status" value="1"/>
</dbReference>
<keyword evidence="5" id="KW-0560">Oxidoreductase</keyword>
<dbReference type="Pfam" id="PF00724">
    <property type="entry name" value="Oxidored_FMN"/>
    <property type="match status" value="1"/>
</dbReference>
<dbReference type="PANTHER" id="PTHR43303">
    <property type="entry name" value="NADPH DEHYDROGENASE C23G7.10C-RELATED"/>
    <property type="match status" value="1"/>
</dbReference>
<dbReference type="SUPFAM" id="SSF51395">
    <property type="entry name" value="FMN-linked oxidoreductases"/>
    <property type="match status" value="1"/>
</dbReference>
<protein>
    <recommendedName>
        <fullName evidence="6">NADH:flavin oxidoreductase/NADH oxidase N-terminal domain-containing protein</fullName>
    </recommendedName>
</protein>
<evidence type="ECO:0000256" key="3">
    <source>
        <dbReference type="ARBA" id="ARBA00022643"/>
    </source>
</evidence>
<organism evidence="7">
    <name type="scientific">marine metagenome</name>
    <dbReference type="NCBI Taxonomy" id="408172"/>
    <lineage>
        <taxon>unclassified sequences</taxon>
        <taxon>metagenomes</taxon>
        <taxon>ecological metagenomes</taxon>
    </lineage>
</organism>
<evidence type="ECO:0000259" key="6">
    <source>
        <dbReference type="Pfam" id="PF00724"/>
    </source>
</evidence>
<dbReference type="GO" id="GO:0010181">
    <property type="term" value="F:FMN binding"/>
    <property type="evidence" value="ECO:0007669"/>
    <property type="project" value="InterPro"/>
</dbReference>
<accession>A0A381TG48</accession>
<evidence type="ECO:0000256" key="2">
    <source>
        <dbReference type="ARBA" id="ARBA00022630"/>
    </source>
</evidence>
<dbReference type="GO" id="GO:0050661">
    <property type="term" value="F:NADP binding"/>
    <property type="evidence" value="ECO:0007669"/>
    <property type="project" value="InterPro"/>
</dbReference>
<dbReference type="EMBL" id="UINC01004502">
    <property type="protein sequence ID" value="SVA14789.1"/>
    <property type="molecule type" value="Genomic_DNA"/>
</dbReference>
<dbReference type="Gene3D" id="3.20.20.70">
    <property type="entry name" value="Aldolase class I"/>
    <property type="match status" value="1"/>
</dbReference>
<dbReference type="GO" id="GO:0003959">
    <property type="term" value="F:NADPH dehydrogenase activity"/>
    <property type="evidence" value="ECO:0007669"/>
    <property type="project" value="InterPro"/>
</dbReference>
<evidence type="ECO:0000256" key="5">
    <source>
        <dbReference type="ARBA" id="ARBA00023002"/>
    </source>
</evidence>
<sequence length="424" mass="47005">MLGLLASSQETGAYFFAFVFQESLNWIVSLVQVKFNKSLSFRWGIFLKYPAQARYSRRKMSKLFSPITIRGEEIPNRVFVAPMCQYSSETEDGRCGGWHTVHYGTRAVGGAGLVMLEASSVRPDGRITPWDLGLWNESHVEAMGPVVDAIVANGATPAIQLAHAGRKASHTKPWDGGKMLPASEGGWETIAPSPISFQEDWDVPREMTLEDIGEVVDDFAKSAKLAVKAGMKAIELHMAHGYLACEFMSPLSNNREDQYGGSLENRVRFPREVARAVRNAIPDSMPLFVRVSATEYMENGWDVDECVDFSRWLKEDGVDLIDCSSGGNSSTQTLTPFPGYQVQFSARIRSEAEVTTGAVGLITDAVQAEKILDDGEADVILLARELLRNPYWPIQAQTELDGSATWPDQYKRVAELRNYPAPPR</sequence>
<comment type="cofactor">
    <cofactor evidence="1">
        <name>FMN</name>
        <dbReference type="ChEBI" id="CHEBI:58210"/>
    </cofactor>
</comment>
<gene>
    <name evidence="7" type="ORF">METZ01_LOCUS67643</name>
</gene>
<keyword evidence="4" id="KW-0521">NADP</keyword>
<evidence type="ECO:0000256" key="4">
    <source>
        <dbReference type="ARBA" id="ARBA00022857"/>
    </source>
</evidence>
<dbReference type="InterPro" id="IPR013785">
    <property type="entry name" value="Aldolase_TIM"/>
</dbReference>
<feature type="domain" description="NADH:flavin oxidoreductase/NADH oxidase N-terminal" evidence="6">
    <location>
        <begin position="62"/>
        <end position="400"/>
    </location>
</feature>
<name>A0A381TG48_9ZZZZ</name>
<reference evidence="7" key="1">
    <citation type="submission" date="2018-05" db="EMBL/GenBank/DDBJ databases">
        <authorList>
            <person name="Lanie J.A."/>
            <person name="Ng W.-L."/>
            <person name="Kazmierczak K.M."/>
            <person name="Andrzejewski T.M."/>
            <person name="Davidsen T.M."/>
            <person name="Wayne K.J."/>
            <person name="Tettelin H."/>
            <person name="Glass J.I."/>
            <person name="Rusch D."/>
            <person name="Podicherti R."/>
            <person name="Tsui H.-C.T."/>
            <person name="Winkler M.E."/>
        </authorList>
    </citation>
    <scope>NUCLEOTIDE SEQUENCE</scope>
</reference>
<dbReference type="CDD" id="cd02932">
    <property type="entry name" value="OYE_YqiM_FMN"/>
    <property type="match status" value="1"/>
</dbReference>